<keyword evidence="13" id="KW-1185">Reference proteome</keyword>
<dbReference type="OrthoDB" id="6156233at2759"/>
<accession>D2CG73</accession>
<evidence type="ECO:0000256" key="10">
    <source>
        <dbReference type="SAM" id="MobiDB-lite"/>
    </source>
</evidence>
<feature type="transmembrane region" description="Helical" evidence="9">
    <location>
        <begin position="239"/>
        <end position="261"/>
    </location>
</feature>
<dbReference type="AlphaFoldDB" id="D2CG73"/>
<gene>
    <name evidence="14 15" type="primary">LOC100533215</name>
    <name evidence="9" type="synonym">inx</name>
</gene>
<dbReference type="InterPro" id="IPR000990">
    <property type="entry name" value="Innexin"/>
</dbReference>
<reference evidence="11" key="1">
    <citation type="submission" date="2006-09" db="EMBL/GenBank/DDBJ databases">
        <title>Cloning and distribution of pannexin gene family in Aplysia californica.</title>
        <authorList>
            <person name="Ha T.J."/>
            <person name="Panchin Y."/>
            <person name="Moroz L.L."/>
        </authorList>
    </citation>
    <scope>NUCLEOTIDE SEQUENCE</scope>
</reference>
<evidence type="ECO:0000313" key="13">
    <source>
        <dbReference type="Proteomes" id="UP000694888"/>
    </source>
</evidence>
<evidence type="ECO:0000313" key="14">
    <source>
        <dbReference type="RefSeq" id="NP_001191461.1"/>
    </source>
</evidence>
<dbReference type="PROSITE" id="PS51013">
    <property type="entry name" value="PANNEXIN"/>
    <property type="match status" value="1"/>
</dbReference>
<comment type="caution">
    <text evidence="9">Lacks conserved residue(s) required for the propagation of feature annotation.</text>
</comment>
<dbReference type="RefSeq" id="XP_012939600.1">
    <property type="nucleotide sequence ID" value="XM_013084146.2"/>
</dbReference>
<protein>
    <recommendedName>
        <fullName evidence="9">Innexin</fullName>
    </recommendedName>
</protein>
<proteinExistence type="evidence at transcript level"/>
<comment type="similarity">
    <text evidence="9">Belongs to the pannexin family.</text>
</comment>
<dbReference type="GeneID" id="100533215"/>
<keyword evidence="4 9" id="KW-0812">Transmembrane</keyword>
<evidence type="ECO:0000256" key="1">
    <source>
        <dbReference type="ARBA" id="ARBA00004651"/>
    </source>
</evidence>
<evidence type="ECO:0000313" key="11">
    <source>
        <dbReference type="EMBL" id="ABM54566.1"/>
    </source>
</evidence>
<dbReference type="GO" id="GO:0005886">
    <property type="term" value="C:plasma membrane"/>
    <property type="evidence" value="ECO:0007669"/>
    <property type="project" value="UniProtKB-SubCell"/>
</dbReference>
<keyword evidence="3" id="KW-1003">Cell membrane</keyword>
<reference evidence="14 15" key="3">
    <citation type="submission" date="2025-05" db="UniProtKB">
        <authorList>
            <consortium name="RefSeq"/>
        </authorList>
    </citation>
    <scope>IDENTIFICATION</scope>
</reference>
<organism evidence="11">
    <name type="scientific">Aplysia californica</name>
    <name type="common">California sea hare</name>
    <dbReference type="NCBI Taxonomy" id="6500"/>
    <lineage>
        <taxon>Eukaryota</taxon>
        <taxon>Metazoa</taxon>
        <taxon>Spiralia</taxon>
        <taxon>Lophotrochozoa</taxon>
        <taxon>Mollusca</taxon>
        <taxon>Gastropoda</taxon>
        <taxon>Heterobranchia</taxon>
        <taxon>Euthyneura</taxon>
        <taxon>Tectipleura</taxon>
        <taxon>Aplysiida</taxon>
        <taxon>Aplysioidea</taxon>
        <taxon>Aplysiidae</taxon>
        <taxon>Aplysia</taxon>
    </lineage>
</organism>
<comment type="subcellular location">
    <subcellularLocation>
        <location evidence="1 9">Cell membrane</location>
        <topology evidence="1 9">Multi-pass membrane protein</topology>
    </subcellularLocation>
</comment>
<dbReference type="RefSeq" id="NP_001191461.1">
    <property type="nucleotide sequence ID" value="NM_001204532.1"/>
</dbReference>
<evidence type="ECO:0000256" key="9">
    <source>
        <dbReference type="RuleBase" id="RU010713"/>
    </source>
</evidence>
<evidence type="ECO:0000256" key="2">
    <source>
        <dbReference type="ARBA" id="ARBA00022448"/>
    </source>
</evidence>
<evidence type="ECO:0000313" key="15">
    <source>
        <dbReference type="RefSeq" id="XP_012939600.1"/>
    </source>
</evidence>
<reference evidence="12" key="2">
    <citation type="submission" date="2022-07" db="EMBL/GenBank/DDBJ databases">
        <authorList>
            <person name="Carter C.J."/>
            <person name="Magoski N.S."/>
        </authorList>
    </citation>
    <scope>NUCLEOTIDE SEQUENCE</scope>
    <source>
        <tissue evidence="12">Neural ganglia</tissue>
    </source>
</reference>
<dbReference type="Pfam" id="PF00876">
    <property type="entry name" value="Innexin"/>
    <property type="match status" value="1"/>
</dbReference>
<dbReference type="GO" id="GO:0034220">
    <property type="term" value="P:monoatomic ion transmembrane transport"/>
    <property type="evidence" value="ECO:0007669"/>
    <property type="project" value="UniProtKB-KW"/>
</dbReference>
<evidence type="ECO:0000256" key="8">
    <source>
        <dbReference type="ARBA" id="ARBA00023303"/>
    </source>
</evidence>
<keyword evidence="5 9" id="KW-1133">Transmembrane helix</keyword>
<keyword evidence="8 9" id="KW-0407">Ion channel</keyword>
<feature type="transmembrane region" description="Helical" evidence="9">
    <location>
        <begin position="350"/>
        <end position="376"/>
    </location>
</feature>
<keyword evidence="7 9" id="KW-0472">Membrane</keyword>
<dbReference type="EMBL" id="EF015585">
    <property type="protein sequence ID" value="ABM54566.1"/>
    <property type="molecule type" value="mRNA"/>
</dbReference>
<keyword evidence="6 9" id="KW-0406">Ion transport</keyword>
<dbReference type="Proteomes" id="UP000694888">
    <property type="component" value="Unplaced"/>
</dbReference>
<comment type="function">
    <text evidence="9">Structural component of the gap junctions.</text>
</comment>
<name>D2CG73_APLCA</name>
<dbReference type="EMBL" id="OP047927">
    <property type="protein sequence ID" value="WET20650.1"/>
    <property type="molecule type" value="mRNA"/>
</dbReference>
<evidence type="ECO:0000256" key="7">
    <source>
        <dbReference type="ARBA" id="ARBA00023136"/>
    </source>
</evidence>
<evidence type="ECO:0000256" key="4">
    <source>
        <dbReference type="ARBA" id="ARBA00022692"/>
    </source>
</evidence>
<feature type="transmembrane region" description="Helical" evidence="9">
    <location>
        <begin position="159"/>
        <end position="179"/>
    </location>
</feature>
<feature type="region of interest" description="Disordered" evidence="10">
    <location>
        <begin position="130"/>
        <end position="151"/>
    </location>
</feature>
<evidence type="ECO:0000256" key="6">
    <source>
        <dbReference type="ARBA" id="ARBA00023065"/>
    </source>
</evidence>
<evidence type="ECO:0000313" key="12">
    <source>
        <dbReference type="EMBL" id="WET20650.1"/>
    </source>
</evidence>
<dbReference type="GO" id="GO:0005921">
    <property type="term" value="C:gap junction"/>
    <property type="evidence" value="ECO:0007669"/>
    <property type="project" value="UniProtKB-UniRule"/>
</dbReference>
<keyword evidence="2 9" id="KW-0813">Transport</keyword>
<sequence length="437" mass="48563">MGFFRRSLSEDSVDRYNHIWSVLLLLALALTTWLLPLSPAIGSLALPDPVSTRPSADTSEPKLPTYRATCWTPIEFTNAYVKFANEKCAAALNTVVKSGNASRSLYLNMDNLPPTFDRFDDHYVKPEDIITGRNEMSDQTTQRPTRQTGQSSEARADSYFFVAVTVPLLLFVFAICLRLPHLLWCLMSSCGALNVEQTLDSARQGLMLDASSRRQFHSDLARAAKVAAGASRGVGLAYLIFKFLMCLVVVCELTALGVVLLPELNDLKDRNVRNVSEPDVSYSDVLASPAHYQYENDIMFLCDFKIRQLQSVQIWTVQCMFSYDPSSAALLSSLDDGRNVRPIGDLLQGYHALLTAVLAYLIILFVVDFLSLVTWLSRLVFGTCRDSLTDGGSTLSLDLSFLLLMSKEHNDPLVTSALGQHLMVGSSRETEMEKLKD</sequence>
<feature type="compositionally biased region" description="Low complexity" evidence="10">
    <location>
        <begin position="139"/>
        <end position="150"/>
    </location>
</feature>
<evidence type="ECO:0000256" key="5">
    <source>
        <dbReference type="ARBA" id="ARBA00022989"/>
    </source>
</evidence>
<evidence type="ECO:0000256" key="3">
    <source>
        <dbReference type="ARBA" id="ARBA00022475"/>
    </source>
</evidence>